<protein>
    <submittedName>
        <fullName evidence="4">Glycosyl hydrolases family 18 domain-containing protein</fullName>
    </submittedName>
</protein>
<dbReference type="GO" id="GO:0008061">
    <property type="term" value="F:chitin binding"/>
    <property type="evidence" value="ECO:0007669"/>
    <property type="project" value="InterPro"/>
</dbReference>
<dbReference type="Gene3D" id="3.20.20.80">
    <property type="entry name" value="Glycosidases"/>
    <property type="match status" value="1"/>
</dbReference>
<feature type="transmembrane region" description="Helical" evidence="2">
    <location>
        <begin position="57"/>
        <end position="76"/>
    </location>
</feature>
<keyword evidence="2" id="KW-1133">Transmembrane helix</keyword>
<dbReference type="GO" id="GO:0004568">
    <property type="term" value="F:chitinase activity"/>
    <property type="evidence" value="ECO:0007669"/>
    <property type="project" value="TreeGrafter"/>
</dbReference>
<dbReference type="GO" id="GO:0005975">
    <property type="term" value="P:carbohydrate metabolic process"/>
    <property type="evidence" value="ECO:0007669"/>
    <property type="project" value="InterPro"/>
</dbReference>
<evidence type="ECO:0000313" key="4">
    <source>
        <dbReference type="EMBL" id="KAI1718988.1"/>
    </source>
</evidence>
<dbReference type="Pfam" id="PF00704">
    <property type="entry name" value="Glyco_hydro_18"/>
    <property type="match status" value="1"/>
</dbReference>
<feature type="domain" description="Chitinase II/V-like catalytic" evidence="3">
    <location>
        <begin position="126"/>
        <end position="523"/>
    </location>
</feature>
<gene>
    <name evidence="4" type="ORF">DdX_06104</name>
</gene>
<dbReference type="InterPro" id="IPR017853">
    <property type="entry name" value="GH"/>
</dbReference>
<keyword evidence="4" id="KW-0378">Hydrolase</keyword>
<dbReference type="GO" id="GO:0006032">
    <property type="term" value="P:chitin catabolic process"/>
    <property type="evidence" value="ECO:0007669"/>
    <property type="project" value="TreeGrafter"/>
</dbReference>
<dbReference type="AlphaFoldDB" id="A0AAD4N8A1"/>
<dbReference type="InterPro" id="IPR011583">
    <property type="entry name" value="Chitinase_II/V-like_cat"/>
</dbReference>
<feature type="compositionally biased region" description="Polar residues" evidence="1">
    <location>
        <begin position="158"/>
        <end position="170"/>
    </location>
</feature>
<feature type="region of interest" description="Disordered" evidence="1">
    <location>
        <begin position="156"/>
        <end position="179"/>
    </location>
</feature>
<dbReference type="GO" id="GO:0005576">
    <property type="term" value="C:extracellular region"/>
    <property type="evidence" value="ECO:0007669"/>
    <property type="project" value="TreeGrafter"/>
</dbReference>
<feature type="region of interest" description="Disordered" evidence="1">
    <location>
        <begin position="235"/>
        <end position="256"/>
    </location>
</feature>
<organism evidence="4 5">
    <name type="scientific">Ditylenchus destructor</name>
    <dbReference type="NCBI Taxonomy" id="166010"/>
    <lineage>
        <taxon>Eukaryota</taxon>
        <taxon>Metazoa</taxon>
        <taxon>Ecdysozoa</taxon>
        <taxon>Nematoda</taxon>
        <taxon>Chromadorea</taxon>
        <taxon>Rhabditida</taxon>
        <taxon>Tylenchina</taxon>
        <taxon>Tylenchomorpha</taxon>
        <taxon>Sphaerularioidea</taxon>
        <taxon>Anguinidae</taxon>
        <taxon>Anguininae</taxon>
        <taxon>Ditylenchus</taxon>
    </lineage>
</organism>
<sequence>MLDRRTAIDRLRVCAHQDEFFLRSRLWFVCGQCVFSVLTSTRVWIEVVLWLGMPSNLNGITIWILSAIFFSEIFQFHSVATTTSNAAQTHDPSTANGIKDPVTNYQLEKIETQSEQNVEVHEAYEKVRGCYVPDVTALQRYIPGTCTHMFFPGEIVQESPNESPQHMRNNPSDKKSREKGEYVLNINKQYENAIDELRQDDKNRDLKFILALDLSKKENDHRTFTEGWKADETKKRISEKSDDSDKQKPSIHEYNGDKNDDIKVKFLKALADKISKENFDGVEVFWRNYDGGRWRKSMLTFFGHLRYQVDSQTEKNRKTKLKIFVRVPGSFHWKDEGRRESHERKKDMKHLETLVDYFSIDGYHLFGKQRMFGDTLSNSMAPPMHNIVDLVDMWIETIGTGARRKILLGFNFVAYGVSFGNDNDKTTTPKDHSDLLLGSVLYLMTARKVRKPALKLREIKLSEPYNKFCNMSELDGTLTNMVKRDTLTRHHFVGDEFAEFAEKLAFVVEKDIGGMFTSNLADDDVKGECHMNPDKKDHPPVKYLLMSYARYLFTGKYAVPKQSTDVVKS</sequence>
<keyword evidence="5" id="KW-1185">Reference proteome</keyword>
<name>A0AAD4N8A1_9BILA</name>
<dbReference type="InterPro" id="IPR001223">
    <property type="entry name" value="Glyco_hydro18_cat"/>
</dbReference>
<dbReference type="Proteomes" id="UP001201812">
    <property type="component" value="Unassembled WGS sequence"/>
</dbReference>
<proteinExistence type="predicted"/>
<comment type="caution">
    <text evidence="4">The sequence shown here is derived from an EMBL/GenBank/DDBJ whole genome shotgun (WGS) entry which is preliminary data.</text>
</comment>
<evidence type="ECO:0000256" key="1">
    <source>
        <dbReference type="SAM" id="MobiDB-lite"/>
    </source>
</evidence>
<keyword evidence="2" id="KW-0812">Transmembrane</keyword>
<reference evidence="4" key="1">
    <citation type="submission" date="2022-01" db="EMBL/GenBank/DDBJ databases">
        <title>Genome Sequence Resource for Two Populations of Ditylenchus destructor, the Migratory Endoparasitic Phytonematode.</title>
        <authorList>
            <person name="Zhang H."/>
            <person name="Lin R."/>
            <person name="Xie B."/>
        </authorList>
    </citation>
    <scope>NUCLEOTIDE SEQUENCE</scope>
    <source>
        <strain evidence="4">BazhouSP</strain>
    </source>
</reference>
<accession>A0AAD4N8A1</accession>
<evidence type="ECO:0000313" key="5">
    <source>
        <dbReference type="Proteomes" id="UP001201812"/>
    </source>
</evidence>
<evidence type="ECO:0000256" key="2">
    <source>
        <dbReference type="SAM" id="Phobius"/>
    </source>
</evidence>
<keyword evidence="2" id="KW-0472">Membrane</keyword>
<dbReference type="InterPro" id="IPR050314">
    <property type="entry name" value="Glycosyl_Hydrlase_18"/>
</dbReference>
<dbReference type="EMBL" id="JAKKPZ010000007">
    <property type="protein sequence ID" value="KAI1718988.1"/>
    <property type="molecule type" value="Genomic_DNA"/>
</dbReference>
<evidence type="ECO:0000259" key="3">
    <source>
        <dbReference type="SMART" id="SM00636"/>
    </source>
</evidence>
<dbReference type="PANTHER" id="PTHR11177:SF317">
    <property type="entry name" value="CHITINASE 12-RELATED"/>
    <property type="match status" value="1"/>
</dbReference>
<dbReference type="PANTHER" id="PTHR11177">
    <property type="entry name" value="CHITINASE"/>
    <property type="match status" value="1"/>
</dbReference>
<dbReference type="SUPFAM" id="SSF51445">
    <property type="entry name" value="(Trans)glycosidases"/>
    <property type="match status" value="1"/>
</dbReference>
<dbReference type="SMART" id="SM00636">
    <property type="entry name" value="Glyco_18"/>
    <property type="match status" value="1"/>
</dbReference>